<gene>
    <name evidence="1" type="ORF">VNE69_10052</name>
</gene>
<name>A0AAX4JFY0_9MICR</name>
<dbReference type="EMBL" id="CP142735">
    <property type="protein sequence ID" value="WUR04701.1"/>
    <property type="molecule type" value="Genomic_DNA"/>
</dbReference>
<proteinExistence type="predicted"/>
<evidence type="ECO:0000313" key="1">
    <source>
        <dbReference type="EMBL" id="WUR04701.1"/>
    </source>
</evidence>
<dbReference type="GeneID" id="90542534"/>
<dbReference type="AlphaFoldDB" id="A0AAX4JFY0"/>
<evidence type="ECO:0000313" key="2">
    <source>
        <dbReference type="Proteomes" id="UP001334084"/>
    </source>
</evidence>
<keyword evidence="2" id="KW-1185">Reference proteome</keyword>
<dbReference type="KEGG" id="vnx:VNE69_10052"/>
<dbReference type="RefSeq" id="XP_065330846.1">
    <property type="nucleotide sequence ID" value="XM_065474774.1"/>
</dbReference>
<accession>A0AAX4JFY0</accession>
<reference evidence="1" key="1">
    <citation type="journal article" date="2024" name="BMC Genomics">
        <title>Functional annotation of a divergent genome using sequence and structure-based similarity.</title>
        <authorList>
            <person name="Svedberg D."/>
            <person name="Winiger R.R."/>
            <person name="Berg A."/>
            <person name="Sharma H."/>
            <person name="Tellgren-Roth C."/>
            <person name="Debrunner-Vossbrinck B.A."/>
            <person name="Vossbrinck C.R."/>
            <person name="Barandun J."/>
        </authorList>
    </citation>
    <scope>NUCLEOTIDE SEQUENCE</scope>
    <source>
        <strain evidence="1">Illinois isolate</strain>
    </source>
</reference>
<organism evidence="1 2">
    <name type="scientific">Vairimorpha necatrix</name>
    <dbReference type="NCBI Taxonomy" id="6039"/>
    <lineage>
        <taxon>Eukaryota</taxon>
        <taxon>Fungi</taxon>
        <taxon>Fungi incertae sedis</taxon>
        <taxon>Microsporidia</taxon>
        <taxon>Nosematidae</taxon>
        <taxon>Vairimorpha</taxon>
    </lineage>
</organism>
<protein>
    <submittedName>
        <fullName evidence="1">Uncharacterized protein</fullName>
    </submittedName>
</protein>
<dbReference type="Proteomes" id="UP001334084">
    <property type="component" value="Chromosome 10"/>
</dbReference>
<sequence>MYGLREQKGIELKDIYSLGSEDLRNFMVEYVRKEDGIEKMEKILEEMYRVEEEQRGEKEMLKVIRFYECQRMVHKSDRCYYKYKGKENKKECNAVYEDDSSVSERSGYRMTAAAKRQKNPSIRELPKRKNETKYRKVFSSGDEVIEYCTIEKCKIKTQEGAKVLKKGQCIPQALIEDTENLEKNEKNNEKNNEKIEKNARNIILIK</sequence>